<organism evidence="11 12">
    <name type="scientific">Campylobacter hyointestinalis subsp. hyointestinalis</name>
    <dbReference type="NCBI Taxonomy" id="91352"/>
    <lineage>
        <taxon>Bacteria</taxon>
        <taxon>Pseudomonadati</taxon>
        <taxon>Campylobacterota</taxon>
        <taxon>Epsilonproteobacteria</taxon>
        <taxon>Campylobacterales</taxon>
        <taxon>Campylobacteraceae</taxon>
        <taxon>Campylobacter</taxon>
    </lineage>
</organism>
<evidence type="ECO:0000256" key="5">
    <source>
        <dbReference type="ARBA" id="ARBA00022691"/>
    </source>
</evidence>
<evidence type="ECO:0000256" key="6">
    <source>
        <dbReference type="ARBA" id="ARBA00022747"/>
    </source>
</evidence>
<keyword evidence="3" id="KW-0489">Methyltransferase</keyword>
<name>A0A855N8L2_CAMHY</name>
<accession>A0A855N8L2</accession>
<comment type="similarity">
    <text evidence="1">Belongs to the N(4)/N(6)-methyltransferase family.</text>
</comment>
<dbReference type="InterPro" id="IPR022749">
    <property type="entry name" value="D12N6_MeTrfase_N"/>
</dbReference>
<reference evidence="11 12" key="1">
    <citation type="submission" date="2017-06" db="EMBL/GenBank/DDBJ databases">
        <title>Updating the genomic taxonomy and epidemiology of Campylobacter hyointestinalis; discovery in New Zealand farmed ruminants.</title>
        <authorList>
            <person name="Wilkinson D.A."/>
            <person name="Fayaz A."/>
            <person name="Biggs P.J."/>
            <person name="Midwinter A.C."/>
        </authorList>
    </citation>
    <scope>NUCLEOTIDE SEQUENCE [LARGE SCALE GENOMIC DNA]</scope>
    <source>
        <strain evidence="11 12">S1614a</strain>
    </source>
</reference>
<dbReference type="Pfam" id="PF12161">
    <property type="entry name" value="HsdM_N"/>
    <property type="match status" value="1"/>
</dbReference>
<dbReference type="GO" id="GO:0008170">
    <property type="term" value="F:N-methyltransferase activity"/>
    <property type="evidence" value="ECO:0007669"/>
    <property type="project" value="InterPro"/>
</dbReference>
<keyword evidence="8" id="KW-0175">Coiled coil</keyword>
<dbReference type="EMBL" id="NIQP01000002">
    <property type="protein sequence ID" value="PPB72550.1"/>
    <property type="molecule type" value="Genomic_DNA"/>
</dbReference>
<dbReference type="InterPro" id="IPR038333">
    <property type="entry name" value="T1MK-like_N_sf"/>
</dbReference>
<dbReference type="PANTHER" id="PTHR42933:SF1">
    <property type="entry name" value="SITE-SPECIFIC DNA-METHYLTRANSFERASE (ADENINE-SPECIFIC)"/>
    <property type="match status" value="1"/>
</dbReference>
<dbReference type="Pfam" id="PF02384">
    <property type="entry name" value="N6_Mtase"/>
    <property type="match status" value="1"/>
</dbReference>
<dbReference type="PANTHER" id="PTHR42933">
    <property type="entry name" value="SLR6095 PROTEIN"/>
    <property type="match status" value="1"/>
</dbReference>
<evidence type="ECO:0000256" key="7">
    <source>
        <dbReference type="ARBA" id="ARBA00047942"/>
    </source>
</evidence>
<feature type="domain" description="N6 adenine-specific DNA methyltransferase N-terminal" evidence="10">
    <location>
        <begin position="6"/>
        <end position="125"/>
    </location>
</feature>
<proteinExistence type="inferred from homology"/>
<evidence type="ECO:0000256" key="8">
    <source>
        <dbReference type="SAM" id="Coils"/>
    </source>
</evidence>
<sequence length="817" mass="92972">MTKQQLAKIIWEGANNLRSKMEASEYKDYMLGFIFYNFLSQKELEYLKKQQWSDDEIKALKDDDEYGQDIKNTLGYVISYDNLFSTWVELGKDLKISNVIDALNSFEDKNIAENKKEVFGGIFDTLRSGIISLGKTATDQSTAIQKIISLIKQIPISSKDGYDTLGFVYEYLISMFAANAGKKAGEFYTPHEVSLLMSQIVAEHLKTRDTIKIYDPTSGSGSLLINIGKAFMAHNKDKNRISYYAQELRVNTFNLTRMNLIMRDVLADNIFVKNADTLKDDWPEMIDRNGEPFRMDAVVSNPPYSQKWEIIDGKTAADPRFSYGVAPKTKADYAFLLHDLSHTANDGIVTIILPHGVLFRGGSEAEIRKNLILNNHIDTIIGLPPNIFYGTGIPTIIMVLKRRSVDTKNDILFIDAKDGFEKVGKNNRLRPRDIKKITDTIKERKSLPGYSYLAPLDEIKANEYNLNIPRYISPINDEISDDLYASINGGIPNYQLEALSEFWSEFSELRSEAFSLINKNYSALKLSSDELREHRDIAKFKEHYAKHFTSFEGFLKENLIDNQPTNPTALLDLASIKLKETFDDIRLIDYYDAFGVLDSGFQGICADIELLSQIESSEKIAQIIPLEIISNLYLQDELNEISNLNSELSKLSSDFDEMIEGLELEDKEQIFSDDKLDSKALKSLASDKTSVFYKLFENKENQKALDKKIKQTQIELDKKALKTLENLNQADTKKCLEIKWIEPIIKGILALCDDKMGEFISKILNLNERYKDTLKDLDSKIKALSDELVADIENLKCDNENDQEALNELMALLKGSL</sequence>
<dbReference type="Proteomes" id="UP000239685">
    <property type="component" value="Unassembled WGS sequence"/>
</dbReference>
<evidence type="ECO:0000259" key="9">
    <source>
        <dbReference type="Pfam" id="PF02384"/>
    </source>
</evidence>
<keyword evidence="5" id="KW-0949">S-adenosyl-L-methionine</keyword>
<comment type="catalytic activity">
    <reaction evidence="7">
        <text>a 2'-deoxyadenosine in DNA + S-adenosyl-L-methionine = an N(6)-methyl-2'-deoxyadenosine in DNA + S-adenosyl-L-homocysteine + H(+)</text>
        <dbReference type="Rhea" id="RHEA:15197"/>
        <dbReference type="Rhea" id="RHEA-COMP:12418"/>
        <dbReference type="Rhea" id="RHEA-COMP:12419"/>
        <dbReference type="ChEBI" id="CHEBI:15378"/>
        <dbReference type="ChEBI" id="CHEBI:57856"/>
        <dbReference type="ChEBI" id="CHEBI:59789"/>
        <dbReference type="ChEBI" id="CHEBI:90615"/>
        <dbReference type="ChEBI" id="CHEBI:90616"/>
        <dbReference type="EC" id="2.1.1.72"/>
    </reaction>
</comment>
<keyword evidence="4" id="KW-0808">Transferase</keyword>
<dbReference type="GO" id="GO:0032259">
    <property type="term" value="P:methylation"/>
    <property type="evidence" value="ECO:0007669"/>
    <property type="project" value="UniProtKB-KW"/>
</dbReference>
<evidence type="ECO:0000256" key="1">
    <source>
        <dbReference type="ARBA" id="ARBA00006594"/>
    </source>
</evidence>
<keyword evidence="6" id="KW-0680">Restriction system</keyword>
<dbReference type="InterPro" id="IPR003356">
    <property type="entry name" value="DNA_methylase_A-5"/>
</dbReference>
<protein>
    <recommendedName>
        <fullName evidence="2">site-specific DNA-methyltransferase (adenine-specific)</fullName>
        <ecNumber evidence="2">2.1.1.72</ecNumber>
    </recommendedName>
</protein>
<dbReference type="AlphaFoldDB" id="A0A855N8L2"/>
<dbReference type="InterPro" id="IPR004546">
    <property type="entry name" value="Restrct_endonuc_T1M"/>
</dbReference>
<evidence type="ECO:0000256" key="3">
    <source>
        <dbReference type="ARBA" id="ARBA00022603"/>
    </source>
</evidence>
<dbReference type="GO" id="GO:0009007">
    <property type="term" value="F:site-specific DNA-methyltransferase (adenine-specific) activity"/>
    <property type="evidence" value="ECO:0007669"/>
    <property type="project" value="UniProtKB-EC"/>
</dbReference>
<dbReference type="InterPro" id="IPR051537">
    <property type="entry name" value="DNA_Adenine_Mtase"/>
</dbReference>
<evidence type="ECO:0000256" key="2">
    <source>
        <dbReference type="ARBA" id="ARBA00011900"/>
    </source>
</evidence>
<evidence type="ECO:0000256" key="4">
    <source>
        <dbReference type="ARBA" id="ARBA00022679"/>
    </source>
</evidence>
<gene>
    <name evidence="11" type="ORF">CDQ78_03035</name>
</gene>
<dbReference type="RefSeq" id="WP_104064114.1">
    <property type="nucleotide sequence ID" value="NZ_NIQH01000002.1"/>
</dbReference>
<dbReference type="EC" id="2.1.1.72" evidence="2"/>
<evidence type="ECO:0000313" key="12">
    <source>
        <dbReference type="Proteomes" id="UP000239685"/>
    </source>
</evidence>
<dbReference type="SUPFAM" id="SSF53335">
    <property type="entry name" value="S-adenosyl-L-methionine-dependent methyltransferases"/>
    <property type="match status" value="1"/>
</dbReference>
<dbReference type="GO" id="GO:0003677">
    <property type="term" value="F:DNA binding"/>
    <property type="evidence" value="ECO:0007669"/>
    <property type="project" value="InterPro"/>
</dbReference>
<dbReference type="GO" id="GO:0009307">
    <property type="term" value="P:DNA restriction-modification system"/>
    <property type="evidence" value="ECO:0007669"/>
    <property type="project" value="UniProtKB-KW"/>
</dbReference>
<evidence type="ECO:0000259" key="10">
    <source>
        <dbReference type="Pfam" id="PF12161"/>
    </source>
</evidence>
<evidence type="ECO:0000313" key="11">
    <source>
        <dbReference type="EMBL" id="PPB72550.1"/>
    </source>
</evidence>
<dbReference type="NCBIfam" id="TIGR00497">
    <property type="entry name" value="hsdM"/>
    <property type="match status" value="1"/>
</dbReference>
<dbReference type="InterPro" id="IPR029063">
    <property type="entry name" value="SAM-dependent_MTases_sf"/>
</dbReference>
<feature type="domain" description="DNA methylase adenine-specific" evidence="9">
    <location>
        <begin position="162"/>
        <end position="475"/>
    </location>
</feature>
<feature type="coiled-coil region" evidence="8">
    <location>
        <begin position="760"/>
        <end position="812"/>
    </location>
</feature>
<dbReference type="Gene3D" id="3.40.50.150">
    <property type="entry name" value="Vaccinia Virus protein VP39"/>
    <property type="match status" value="1"/>
</dbReference>
<dbReference type="PRINTS" id="PR00507">
    <property type="entry name" value="N12N6MTFRASE"/>
</dbReference>
<dbReference type="PROSITE" id="PS00092">
    <property type="entry name" value="N6_MTASE"/>
    <property type="match status" value="1"/>
</dbReference>
<comment type="caution">
    <text evidence="11">The sequence shown here is derived from an EMBL/GenBank/DDBJ whole genome shotgun (WGS) entry which is preliminary data.</text>
</comment>
<dbReference type="InterPro" id="IPR002052">
    <property type="entry name" value="DNA_methylase_N6_adenine_CS"/>
</dbReference>
<dbReference type="Gene3D" id="1.20.1260.30">
    <property type="match status" value="1"/>
</dbReference>